<evidence type="ECO:0000256" key="2">
    <source>
        <dbReference type="ARBA" id="ARBA00022614"/>
    </source>
</evidence>
<dbReference type="Pfam" id="PF13855">
    <property type="entry name" value="LRR_8"/>
    <property type="match status" value="1"/>
</dbReference>
<evidence type="ECO:0000256" key="8">
    <source>
        <dbReference type="ARBA" id="ARBA00023180"/>
    </source>
</evidence>
<evidence type="ECO:0000256" key="7">
    <source>
        <dbReference type="ARBA" id="ARBA00023136"/>
    </source>
</evidence>
<dbReference type="InterPro" id="IPR032675">
    <property type="entry name" value="LRR_dom_sf"/>
</dbReference>
<dbReference type="Proteomes" id="UP001208570">
    <property type="component" value="Unassembled WGS sequence"/>
</dbReference>
<proteinExistence type="predicted"/>
<dbReference type="SMART" id="SM00082">
    <property type="entry name" value="LRRCT"/>
    <property type="match status" value="1"/>
</dbReference>
<evidence type="ECO:0000256" key="4">
    <source>
        <dbReference type="ARBA" id="ARBA00022729"/>
    </source>
</evidence>
<evidence type="ECO:0000313" key="11">
    <source>
        <dbReference type="EMBL" id="KAK2148793.1"/>
    </source>
</evidence>
<keyword evidence="2" id="KW-0433">Leucine-rich repeat</keyword>
<dbReference type="GO" id="GO:0007165">
    <property type="term" value="P:signal transduction"/>
    <property type="evidence" value="ECO:0007669"/>
    <property type="project" value="TreeGrafter"/>
</dbReference>
<comment type="caution">
    <text evidence="11">The sequence shown here is derived from an EMBL/GenBank/DDBJ whole genome shotgun (WGS) entry which is preliminary data.</text>
</comment>
<dbReference type="SUPFAM" id="SSF52058">
    <property type="entry name" value="L domain-like"/>
    <property type="match status" value="1"/>
</dbReference>
<keyword evidence="6" id="KW-1133">Transmembrane helix</keyword>
<dbReference type="InterPro" id="IPR000483">
    <property type="entry name" value="Cys-rich_flank_reg_C"/>
</dbReference>
<dbReference type="PANTHER" id="PTHR24365">
    <property type="entry name" value="TOLL-LIKE RECEPTOR"/>
    <property type="match status" value="1"/>
</dbReference>
<keyword evidence="4" id="KW-0732">Signal</keyword>
<keyword evidence="3" id="KW-0812">Transmembrane</keyword>
<name>A0AAD9MYE5_9ANNE</name>
<dbReference type="PROSITE" id="PS51450">
    <property type="entry name" value="LRR"/>
    <property type="match status" value="1"/>
</dbReference>
<evidence type="ECO:0000256" key="6">
    <source>
        <dbReference type="ARBA" id="ARBA00022989"/>
    </source>
</evidence>
<dbReference type="GO" id="GO:0038023">
    <property type="term" value="F:signaling receptor activity"/>
    <property type="evidence" value="ECO:0007669"/>
    <property type="project" value="TreeGrafter"/>
</dbReference>
<dbReference type="Gene3D" id="3.80.10.10">
    <property type="entry name" value="Ribonuclease Inhibitor"/>
    <property type="match status" value="2"/>
</dbReference>
<dbReference type="GO" id="GO:0005886">
    <property type="term" value="C:plasma membrane"/>
    <property type="evidence" value="ECO:0007669"/>
    <property type="project" value="TreeGrafter"/>
</dbReference>
<dbReference type="PANTHER" id="PTHR24365:SF541">
    <property type="entry name" value="PROTEIN TOLL-RELATED"/>
    <property type="match status" value="1"/>
</dbReference>
<evidence type="ECO:0000259" key="10">
    <source>
        <dbReference type="SMART" id="SM00082"/>
    </source>
</evidence>
<dbReference type="InterPro" id="IPR013783">
    <property type="entry name" value="Ig-like_fold"/>
</dbReference>
<evidence type="ECO:0000256" key="5">
    <source>
        <dbReference type="ARBA" id="ARBA00022737"/>
    </source>
</evidence>
<gene>
    <name evidence="11" type="ORF">LSH36_482g01058</name>
</gene>
<organism evidence="11 12">
    <name type="scientific">Paralvinella palmiformis</name>
    <dbReference type="NCBI Taxonomy" id="53620"/>
    <lineage>
        <taxon>Eukaryota</taxon>
        <taxon>Metazoa</taxon>
        <taxon>Spiralia</taxon>
        <taxon>Lophotrochozoa</taxon>
        <taxon>Annelida</taxon>
        <taxon>Polychaeta</taxon>
        <taxon>Sedentaria</taxon>
        <taxon>Canalipalpata</taxon>
        <taxon>Terebellida</taxon>
        <taxon>Terebelliformia</taxon>
        <taxon>Alvinellidae</taxon>
        <taxon>Paralvinella</taxon>
    </lineage>
</organism>
<dbReference type="EMBL" id="JAODUP010000482">
    <property type="protein sequence ID" value="KAK2148793.1"/>
    <property type="molecule type" value="Genomic_DNA"/>
</dbReference>
<evidence type="ECO:0000313" key="12">
    <source>
        <dbReference type="Proteomes" id="UP001208570"/>
    </source>
</evidence>
<comment type="subcellular location">
    <subcellularLocation>
        <location evidence="1">Membrane</location>
        <topology evidence="1">Single-pass membrane protein</topology>
    </subcellularLocation>
</comment>
<keyword evidence="7" id="KW-0472">Membrane</keyword>
<feature type="region of interest" description="Disordered" evidence="9">
    <location>
        <begin position="388"/>
        <end position="412"/>
    </location>
</feature>
<evidence type="ECO:0000256" key="1">
    <source>
        <dbReference type="ARBA" id="ARBA00004167"/>
    </source>
</evidence>
<keyword evidence="8" id="KW-0325">Glycoprotein</keyword>
<accession>A0AAD9MYE5</accession>
<keyword evidence="5" id="KW-0677">Repeat</keyword>
<feature type="compositionally biased region" description="Basic and acidic residues" evidence="9">
    <location>
        <begin position="394"/>
        <end position="412"/>
    </location>
</feature>
<keyword evidence="12" id="KW-1185">Reference proteome</keyword>
<sequence>MRPYEGCMIRYGRRGCFHRILNGVLVTCDGRGKESEVPQNLPGDAVYLSLVNFRLDSLQKANFTRFKSVECLTIVDSGVRTIATDTFSLMENLHELVMENTSLHNGHLNFMAHPQFKANLVAVARSRLLRRVNISVTPNLREIKTLDLHNNSIESLDGRLFAELRNTEKLVLSHNRLKELDWAPLKEMTKLNKLFLDHNRIQTVPEIVHSIFFAVKELRMAGNPLHCNCKLRWLRDFYQTAIDKTLDFDDVNCISPHAVPMRRVPPRDFICTRPSRPIVEWIRLDSRRYEVNCTSTGDPAPTLQITLPGQRTVITPPSDELSKVSTTTPQMLCEAGSLTCVATNSEGTATVTVELPCLAWLCCSGRIPMLSLIQHSLYVGVVEKTPPPPLRGEQYGKMEPKYPEDAFRPQGA</sequence>
<feature type="domain" description="LRRCT" evidence="10">
    <location>
        <begin position="223"/>
        <end position="272"/>
    </location>
</feature>
<dbReference type="Gene3D" id="2.60.40.10">
    <property type="entry name" value="Immunoglobulins"/>
    <property type="match status" value="1"/>
</dbReference>
<evidence type="ECO:0000256" key="3">
    <source>
        <dbReference type="ARBA" id="ARBA00022692"/>
    </source>
</evidence>
<dbReference type="AlphaFoldDB" id="A0AAD9MYE5"/>
<dbReference type="SMART" id="SM00369">
    <property type="entry name" value="LRR_TYP"/>
    <property type="match status" value="3"/>
</dbReference>
<dbReference type="InterPro" id="IPR003591">
    <property type="entry name" value="Leu-rich_rpt_typical-subtyp"/>
</dbReference>
<reference evidence="11" key="1">
    <citation type="journal article" date="2023" name="Mol. Biol. Evol.">
        <title>Third-Generation Sequencing Reveals the Adaptive Role of the Epigenome in Three Deep-Sea Polychaetes.</title>
        <authorList>
            <person name="Perez M."/>
            <person name="Aroh O."/>
            <person name="Sun Y."/>
            <person name="Lan Y."/>
            <person name="Juniper S.K."/>
            <person name="Young C.R."/>
            <person name="Angers B."/>
            <person name="Qian P.Y."/>
        </authorList>
    </citation>
    <scope>NUCLEOTIDE SEQUENCE</scope>
    <source>
        <strain evidence="11">P08H-3</strain>
    </source>
</reference>
<evidence type="ECO:0000256" key="9">
    <source>
        <dbReference type="SAM" id="MobiDB-lite"/>
    </source>
</evidence>
<dbReference type="InterPro" id="IPR001611">
    <property type="entry name" value="Leu-rich_rpt"/>
</dbReference>
<protein>
    <recommendedName>
        <fullName evidence="10">LRRCT domain-containing protein</fullName>
    </recommendedName>
</protein>